<dbReference type="InterPro" id="IPR002478">
    <property type="entry name" value="PUA"/>
</dbReference>
<dbReference type="CDD" id="cd21153">
    <property type="entry name" value="PUA_RlmI"/>
    <property type="match status" value="1"/>
</dbReference>
<dbReference type="InterPro" id="IPR015947">
    <property type="entry name" value="PUA-like_sf"/>
</dbReference>
<dbReference type="Pfam" id="PF17785">
    <property type="entry name" value="PUA_3"/>
    <property type="match status" value="1"/>
</dbReference>
<evidence type="ECO:0000259" key="9">
    <source>
        <dbReference type="SMART" id="SM00359"/>
    </source>
</evidence>
<evidence type="ECO:0000256" key="4">
    <source>
        <dbReference type="ARBA" id="ARBA00022603"/>
    </source>
</evidence>
<dbReference type="KEGG" id="abac:LuPra_05862"/>
<evidence type="ECO:0000313" key="11">
    <source>
        <dbReference type="Proteomes" id="UP000076079"/>
    </source>
</evidence>
<reference evidence="11" key="2">
    <citation type="submission" date="2016-04" db="EMBL/GenBank/DDBJ databases">
        <title>First Complete Genome Sequence of a Subdivision 6 Acidobacterium.</title>
        <authorList>
            <person name="Huang S."/>
            <person name="Vieira S."/>
            <person name="Bunk B."/>
            <person name="Riedel T."/>
            <person name="Sproeer C."/>
            <person name="Overmann J."/>
        </authorList>
    </citation>
    <scope>NUCLEOTIDE SEQUENCE [LARGE SCALE GENOMIC DNA]</scope>
    <source>
        <strain evidence="11">DSM 100886 HEG_-6_39</strain>
    </source>
</reference>
<dbReference type="STRING" id="1855912.LuPra_05862"/>
<evidence type="ECO:0000256" key="1">
    <source>
        <dbReference type="ARBA" id="ARBA00004496"/>
    </source>
</evidence>
<dbReference type="GO" id="GO:0003723">
    <property type="term" value="F:RNA binding"/>
    <property type="evidence" value="ECO:0007669"/>
    <property type="project" value="UniProtKB-KW"/>
</dbReference>
<evidence type="ECO:0000256" key="3">
    <source>
        <dbReference type="ARBA" id="ARBA00022552"/>
    </source>
</evidence>
<dbReference type="SUPFAM" id="SSF53335">
    <property type="entry name" value="S-adenosyl-L-methionine-dependent methyltransferases"/>
    <property type="match status" value="1"/>
</dbReference>
<dbReference type="InterPro" id="IPR025714">
    <property type="entry name" value="Methyltranfer_dom"/>
</dbReference>
<dbReference type="GO" id="GO:0032259">
    <property type="term" value="P:methylation"/>
    <property type="evidence" value="ECO:0007669"/>
    <property type="project" value="UniProtKB-KW"/>
</dbReference>
<keyword evidence="4 10" id="KW-0489">Methyltransferase</keyword>
<dbReference type="InterPro" id="IPR036974">
    <property type="entry name" value="PUA_sf"/>
</dbReference>
<dbReference type="SMART" id="SM00359">
    <property type="entry name" value="PUA"/>
    <property type="match status" value="1"/>
</dbReference>
<proteinExistence type="inferred from homology"/>
<dbReference type="Pfam" id="PF13847">
    <property type="entry name" value="Methyltransf_31"/>
    <property type="match status" value="1"/>
</dbReference>
<keyword evidence="7" id="KW-0694">RNA-binding</keyword>
<keyword evidence="2" id="KW-0963">Cytoplasm</keyword>
<evidence type="ECO:0000313" key="10">
    <source>
        <dbReference type="EMBL" id="AMY12584.1"/>
    </source>
</evidence>
<dbReference type="RefSeq" id="WP_110174027.1">
    <property type="nucleotide sequence ID" value="NZ_CP015136.1"/>
</dbReference>
<dbReference type="PANTHER" id="PTHR42873:SF1">
    <property type="entry name" value="S-ADENOSYLMETHIONINE-DEPENDENT METHYLTRANSFERASE DOMAIN-CONTAINING PROTEIN"/>
    <property type="match status" value="1"/>
</dbReference>
<evidence type="ECO:0000256" key="8">
    <source>
        <dbReference type="ARBA" id="ARBA00038091"/>
    </source>
</evidence>
<comment type="subcellular location">
    <subcellularLocation>
        <location evidence="1">Cytoplasm</location>
    </subcellularLocation>
</comment>
<dbReference type="AlphaFoldDB" id="A0A143PXM0"/>
<dbReference type="GO" id="GO:0008168">
    <property type="term" value="F:methyltransferase activity"/>
    <property type="evidence" value="ECO:0007669"/>
    <property type="project" value="UniProtKB-KW"/>
</dbReference>
<reference evidence="10 11" key="1">
    <citation type="journal article" date="2016" name="Genome Announc.">
        <title>First Complete Genome Sequence of a Subdivision 6 Acidobacterium Strain.</title>
        <authorList>
            <person name="Huang S."/>
            <person name="Vieira S."/>
            <person name="Bunk B."/>
            <person name="Riedel T."/>
            <person name="Sproer C."/>
            <person name="Overmann J."/>
        </authorList>
    </citation>
    <scope>NUCLEOTIDE SEQUENCE [LARGE SCALE GENOMIC DNA]</scope>
    <source>
        <strain evidence="11">DSM 100886 HEG_-6_39</strain>
    </source>
</reference>
<evidence type="ECO:0000256" key="5">
    <source>
        <dbReference type="ARBA" id="ARBA00022679"/>
    </source>
</evidence>
<dbReference type="PROSITE" id="PS50890">
    <property type="entry name" value="PUA"/>
    <property type="match status" value="1"/>
</dbReference>
<organism evidence="10 11">
    <name type="scientific">Luteitalea pratensis</name>
    <dbReference type="NCBI Taxonomy" id="1855912"/>
    <lineage>
        <taxon>Bacteria</taxon>
        <taxon>Pseudomonadati</taxon>
        <taxon>Acidobacteriota</taxon>
        <taxon>Vicinamibacteria</taxon>
        <taxon>Vicinamibacterales</taxon>
        <taxon>Vicinamibacteraceae</taxon>
        <taxon>Luteitalea</taxon>
    </lineage>
</organism>
<dbReference type="Gene3D" id="3.40.50.150">
    <property type="entry name" value="Vaccinia Virus protein VP39"/>
    <property type="match status" value="1"/>
</dbReference>
<dbReference type="InterPro" id="IPR029063">
    <property type="entry name" value="SAM-dependent_MTases_sf"/>
</dbReference>
<dbReference type="Gene3D" id="2.30.130.10">
    <property type="entry name" value="PUA domain"/>
    <property type="match status" value="1"/>
</dbReference>
<dbReference type="GO" id="GO:0006364">
    <property type="term" value="P:rRNA processing"/>
    <property type="evidence" value="ECO:0007669"/>
    <property type="project" value="UniProtKB-KW"/>
</dbReference>
<protein>
    <submittedName>
        <fullName evidence="10">Ribosomal RNA large subunit methyltransferase I</fullName>
        <ecNumber evidence="10">2.1.1.191</ecNumber>
    </submittedName>
</protein>
<dbReference type="PATRIC" id="fig|1813736.3.peg.6163"/>
<comment type="similarity">
    <text evidence="8">Belongs to the methyltransferase superfamily. RlmI family.</text>
</comment>
<dbReference type="CDD" id="cd02440">
    <property type="entry name" value="AdoMet_MTases"/>
    <property type="match status" value="1"/>
</dbReference>
<dbReference type="Gene3D" id="3.30.750.80">
    <property type="entry name" value="RNA methyltransferase domain (HRMD) like"/>
    <property type="match status" value="1"/>
</dbReference>
<gene>
    <name evidence="10" type="primary">rlmI</name>
    <name evidence="10" type="ORF">LuPra_05862</name>
</gene>
<dbReference type="SUPFAM" id="SSF88697">
    <property type="entry name" value="PUA domain-like"/>
    <property type="match status" value="1"/>
</dbReference>
<accession>A0A143PXM0</accession>
<keyword evidence="3" id="KW-0698">rRNA processing</keyword>
<evidence type="ECO:0000256" key="2">
    <source>
        <dbReference type="ARBA" id="ARBA00022490"/>
    </source>
</evidence>
<keyword evidence="11" id="KW-1185">Reference proteome</keyword>
<name>A0A143PXM0_LUTPR</name>
<dbReference type="OrthoDB" id="9805492at2"/>
<sequence length="395" mass="43339">MSASDAPPRLPTAVISRKGVDRVRAGHPWIYRSDVTEFHADRGDVVEVRDGRGALLGRALSSNESQITLRMLTRDATIVDRAFWRERLVSAIAVRERLQFDATAVRLVHGEADLLPSLIVDRYADVLVVQTLSQGTEANRDLIVELLVELLQPRGVLLRNDPKVRTLEGLPQEVVLAYGEVPDVVEVREGPLTYRVDPWHGQKTGLFLDQSENHKAAASYARGRALDAFSYQGGFALRMAPLVQHVLALDASADAVAAITANAARHGLANVEAREANVFDALREFERADARFDTIVLDPPAFAKHKGAIPKAMSGYKDINLRALRLLNPGGHLITCTCSAHVDEGMFGGIILAAATDAQVPVVVVEKRMQARDHPVLLSVPETYYLKCFVLRRAA</sequence>
<dbReference type="Proteomes" id="UP000076079">
    <property type="component" value="Chromosome"/>
</dbReference>
<dbReference type="PANTHER" id="PTHR42873">
    <property type="entry name" value="RIBOSOMAL RNA LARGE SUBUNIT METHYLTRANSFERASE"/>
    <property type="match status" value="1"/>
</dbReference>
<dbReference type="InterPro" id="IPR041532">
    <property type="entry name" value="RlmI-like_PUA"/>
</dbReference>
<evidence type="ECO:0000256" key="7">
    <source>
        <dbReference type="ARBA" id="ARBA00022884"/>
    </source>
</evidence>
<keyword evidence="5 10" id="KW-0808">Transferase</keyword>
<evidence type="ECO:0000256" key="6">
    <source>
        <dbReference type="ARBA" id="ARBA00022691"/>
    </source>
</evidence>
<dbReference type="EC" id="2.1.1.191" evidence="10"/>
<dbReference type="CDD" id="cd11572">
    <property type="entry name" value="RlmI_M_like"/>
    <property type="match status" value="1"/>
</dbReference>
<feature type="domain" description="PUA" evidence="9">
    <location>
        <begin position="11"/>
        <end position="93"/>
    </location>
</feature>
<dbReference type="EMBL" id="CP015136">
    <property type="protein sequence ID" value="AMY12584.1"/>
    <property type="molecule type" value="Genomic_DNA"/>
</dbReference>
<dbReference type="GO" id="GO:0005737">
    <property type="term" value="C:cytoplasm"/>
    <property type="evidence" value="ECO:0007669"/>
    <property type="project" value="UniProtKB-SubCell"/>
</dbReference>
<keyword evidence="6" id="KW-0949">S-adenosyl-L-methionine</keyword>